<organism evidence="2 3">
    <name type="scientific">Segatella copri</name>
    <dbReference type="NCBI Taxonomy" id="165179"/>
    <lineage>
        <taxon>Bacteria</taxon>
        <taxon>Pseudomonadati</taxon>
        <taxon>Bacteroidota</taxon>
        <taxon>Bacteroidia</taxon>
        <taxon>Bacteroidales</taxon>
        <taxon>Prevotellaceae</taxon>
        <taxon>Segatella</taxon>
    </lineage>
</organism>
<dbReference type="EMBL" id="VZCB01000079">
    <property type="protein sequence ID" value="MQN81264.1"/>
    <property type="molecule type" value="Genomic_DNA"/>
</dbReference>
<comment type="caution">
    <text evidence="2">The sequence shown here is derived from an EMBL/GenBank/DDBJ whole genome shotgun (WGS) entry which is preliminary data.</text>
</comment>
<protein>
    <recommendedName>
        <fullName evidence="4">ADP ribosyltransferase domain-containing protein</fullName>
    </recommendedName>
</protein>
<dbReference type="SUPFAM" id="SSF56399">
    <property type="entry name" value="ADP-ribosylation"/>
    <property type="match status" value="1"/>
</dbReference>
<gene>
    <name evidence="2" type="ORF">F7D73_09955</name>
</gene>
<accession>A0A6G1U114</accession>
<keyword evidence="1" id="KW-0175">Coiled coil</keyword>
<reference evidence="2 3" key="1">
    <citation type="submission" date="2019-09" db="EMBL/GenBank/DDBJ databases">
        <title>Distinct polysaccharide growth profiles of human intestinal Prevotella copri isolates.</title>
        <authorList>
            <person name="Fehlner-Peach H."/>
            <person name="Magnabosco C."/>
            <person name="Raghavan V."/>
            <person name="Scher J.U."/>
            <person name="Tett A."/>
            <person name="Cox L.M."/>
            <person name="Gottsegen C."/>
            <person name="Watters A."/>
            <person name="Wiltshire- Gordon J.D."/>
            <person name="Segata N."/>
            <person name="Bonneau R."/>
            <person name="Littman D.R."/>
        </authorList>
    </citation>
    <scope>NUCLEOTIDE SEQUENCE [LARGE SCALE GENOMIC DNA]</scope>
    <source>
        <strain evidence="3">iA622</strain>
    </source>
</reference>
<dbReference type="Proteomes" id="UP000480425">
    <property type="component" value="Unassembled WGS sequence"/>
</dbReference>
<dbReference type="AlphaFoldDB" id="A0A6G1U114"/>
<dbReference type="OrthoDB" id="661150at2"/>
<sequence length="869" mass="98593">MPKTFTIGTYDKKHKENLAKRARKVQQLYDAAIKRIAQAAAPSLFDADPKKEFHFEDFPALKKEMEALMQDLGSSLQANIEDGDQESWTLSNTKNDAMVDSIIGKKKLPAKTVKAWKHPHLEALNAFIARKEAGMNLSRRVWNLTQQFKSEMELALELGMGEGKSAAALSRDIRKYLVEPNKLFRRVRDKSGALRLSKAAAAYHPGQGVYRSSYKNALRMTATENNIAYRTADHNRWQALPFVIGIEIHISNNHPTEDICDLFDGKRFPKDFKFTGWHPWCRCYAVSVLASQEEMDAYTTAIMNGEDVSHWKFTGQVEKMPKEFDKWMKDNQARIENATSMPYFIKDNFKDGDPAKGLRWEGKKKAKTTLEKAEERHAARTQEQIADIQKRAEERQKRHAMMKQTALDAQAAGKEMPEISTTALTKAINEGNLDKMFKLGQKVQKKVEKMKLAEANMEDLIPNVHEWHKKHTIKELEAAHDAIKKTFDRWTWDFTTDNSLQFLQGRLQREIGIVARSSHSTKEVAKEAFENRLKLVNKRIDMKAIGDSITHELDFAGKTKSAIVKRLGNWIKATLNDNNADLAKLRSKAKELQDKVGKLEAQAAARAAKKAGNATHIQSKAEIIQEMKDAFLKRGKKLTDSEIQVENGLCIINAEQHEFMAEHMMNITREQRKQIWNHRYGYIQTGSSFTINGYCRDITGAGKHAIHGSIINNPNIDKCADLFGRKLTEDQKRTIITLDAAIGNNKTEFPMLVIRNVDNNAIKALFKGIDMDGCNVPQICNKITQSTTPAITPDCGYLSVSTNATKNVFKERRFQLQLEIPKGAQMYVTENYTESECILGRETKLALISVKVETRGGEDYGIIRCRVIP</sequence>
<evidence type="ECO:0000256" key="1">
    <source>
        <dbReference type="SAM" id="Coils"/>
    </source>
</evidence>
<feature type="coiled-coil region" evidence="1">
    <location>
        <begin position="575"/>
        <end position="602"/>
    </location>
</feature>
<proteinExistence type="predicted"/>
<dbReference type="RefSeq" id="WP_153124349.1">
    <property type="nucleotide sequence ID" value="NZ_VZCB01000079.1"/>
</dbReference>
<evidence type="ECO:0000313" key="3">
    <source>
        <dbReference type="Proteomes" id="UP000480425"/>
    </source>
</evidence>
<evidence type="ECO:0000313" key="2">
    <source>
        <dbReference type="EMBL" id="MQN81264.1"/>
    </source>
</evidence>
<name>A0A6G1U114_9BACT</name>
<dbReference type="Gene3D" id="3.90.176.10">
    <property type="entry name" value="Toxin ADP-ribosyltransferase, Chain A, domain 1"/>
    <property type="match status" value="1"/>
</dbReference>
<feature type="coiled-coil region" evidence="1">
    <location>
        <begin position="363"/>
        <end position="398"/>
    </location>
</feature>
<evidence type="ECO:0008006" key="4">
    <source>
        <dbReference type="Google" id="ProtNLM"/>
    </source>
</evidence>